<dbReference type="SMART" id="SM00028">
    <property type="entry name" value="TPR"/>
    <property type="match status" value="4"/>
</dbReference>
<sequence length="393" mass="42630">MTSLRALLLPALLAFFTTAASAAMQCGEPCHTLVRDAHVLEGQGKYQEALDKYKAAQQADPNASLPVSLQAGLMLKLSSVAPKDKAAQVRQTARALAERATTLAADDPIAHEVLRMLDDDGPSPLHTPNPRAAKLLAEGSALFAQRKPKEALLKYEAAMEADPKTSSAWVGAADCYFMQGDWPRAEALFRRATEIEPQNAQAWRFLSDALLAQGQRTQAESALYASIAADPSQRPSWGKLARLRAAAGLPLKPLAFRRGVRVAQEADGKFMIHIDESAAGQADTPNYAMRLLLGMSESNQRQSESAAEKSPYEIELGAWRTALKVMDETKALGDQRVTDPALLQMQALAKDGQLEPAILLLMFRQSYRPALNAWLAANPGGVKGFIDRYGLQP</sequence>
<evidence type="ECO:0000313" key="3">
    <source>
        <dbReference type="EMBL" id="OIJ39808.1"/>
    </source>
</evidence>
<protein>
    <submittedName>
        <fullName evidence="3">Tetratricopeptide repeat family protein</fullName>
    </submittedName>
</protein>
<feature type="signal peptide" evidence="2">
    <location>
        <begin position="1"/>
        <end position="22"/>
    </location>
</feature>
<name>A0A1S2N406_9BURK</name>
<dbReference type="AlphaFoldDB" id="A0A1S2N406"/>
<dbReference type="PANTHER" id="PTHR12558">
    <property type="entry name" value="CELL DIVISION CYCLE 16,23,27"/>
    <property type="match status" value="1"/>
</dbReference>
<feature type="repeat" description="TPR" evidence="1">
    <location>
        <begin position="166"/>
        <end position="199"/>
    </location>
</feature>
<dbReference type="SUPFAM" id="SSF48452">
    <property type="entry name" value="TPR-like"/>
    <property type="match status" value="1"/>
</dbReference>
<dbReference type="EMBL" id="JRYB01000001">
    <property type="protein sequence ID" value="OIJ39808.1"/>
    <property type="molecule type" value="Genomic_DNA"/>
</dbReference>
<dbReference type="PANTHER" id="PTHR12558:SF13">
    <property type="entry name" value="CELL DIVISION CYCLE PROTEIN 27 HOMOLOG"/>
    <property type="match status" value="1"/>
</dbReference>
<evidence type="ECO:0000313" key="4">
    <source>
        <dbReference type="Proteomes" id="UP000180246"/>
    </source>
</evidence>
<keyword evidence="2" id="KW-0732">Signal</keyword>
<evidence type="ECO:0000256" key="1">
    <source>
        <dbReference type="PROSITE-ProRule" id="PRU00339"/>
    </source>
</evidence>
<proteinExistence type="predicted"/>
<gene>
    <name evidence="3" type="ORF">LO55_4285</name>
</gene>
<dbReference type="Pfam" id="PF14559">
    <property type="entry name" value="TPR_19"/>
    <property type="match status" value="1"/>
</dbReference>
<organism evidence="3 4">
    <name type="scientific">Massilia timonae</name>
    <dbReference type="NCBI Taxonomy" id="47229"/>
    <lineage>
        <taxon>Bacteria</taxon>
        <taxon>Pseudomonadati</taxon>
        <taxon>Pseudomonadota</taxon>
        <taxon>Betaproteobacteria</taxon>
        <taxon>Burkholderiales</taxon>
        <taxon>Oxalobacteraceae</taxon>
        <taxon>Telluria group</taxon>
        <taxon>Massilia</taxon>
    </lineage>
</organism>
<comment type="caution">
    <text evidence="3">The sequence shown here is derived from an EMBL/GenBank/DDBJ whole genome shotgun (WGS) entry which is preliminary data.</text>
</comment>
<reference evidence="3 4" key="1">
    <citation type="submission" date="2014-10" db="EMBL/GenBank/DDBJ databases">
        <authorList>
            <person name="Seo M.-J."/>
            <person name="Seok Y.J."/>
            <person name="Cha I.-T."/>
        </authorList>
    </citation>
    <scope>NUCLEOTIDE SEQUENCE [LARGE SCALE GENOMIC DNA]</scope>
    <source>
        <strain evidence="3 4">NEU</strain>
    </source>
</reference>
<dbReference type="InterPro" id="IPR019734">
    <property type="entry name" value="TPR_rpt"/>
</dbReference>
<dbReference type="InterPro" id="IPR011990">
    <property type="entry name" value="TPR-like_helical_dom_sf"/>
</dbReference>
<dbReference type="RefSeq" id="WP_083415492.1">
    <property type="nucleotide sequence ID" value="NZ_JRYB01000001.1"/>
</dbReference>
<dbReference type="PROSITE" id="PS50005">
    <property type="entry name" value="TPR"/>
    <property type="match status" value="1"/>
</dbReference>
<dbReference type="Gene3D" id="1.25.40.10">
    <property type="entry name" value="Tetratricopeptide repeat domain"/>
    <property type="match status" value="1"/>
</dbReference>
<feature type="chain" id="PRO_5012232933" evidence="2">
    <location>
        <begin position="23"/>
        <end position="393"/>
    </location>
</feature>
<accession>A0A1S2N406</accession>
<dbReference type="Proteomes" id="UP000180246">
    <property type="component" value="Unassembled WGS sequence"/>
</dbReference>
<keyword evidence="1" id="KW-0802">TPR repeat</keyword>
<evidence type="ECO:0000256" key="2">
    <source>
        <dbReference type="SAM" id="SignalP"/>
    </source>
</evidence>